<comment type="similarity">
    <text evidence="2">Belongs to the RRP1 family.</text>
</comment>
<organism evidence="5 6">
    <name type="scientific">Durusdinium trenchii</name>
    <dbReference type="NCBI Taxonomy" id="1381693"/>
    <lineage>
        <taxon>Eukaryota</taxon>
        <taxon>Sar</taxon>
        <taxon>Alveolata</taxon>
        <taxon>Dinophyceae</taxon>
        <taxon>Suessiales</taxon>
        <taxon>Symbiodiniaceae</taxon>
        <taxon>Durusdinium</taxon>
    </lineage>
</organism>
<accession>A0ABP0N6S3</accession>
<comment type="caution">
    <text evidence="5">The sequence shown here is derived from an EMBL/GenBank/DDBJ whole genome shotgun (WGS) entry which is preliminary data.</text>
</comment>
<dbReference type="Pfam" id="PF05997">
    <property type="entry name" value="Nop52"/>
    <property type="match status" value="1"/>
</dbReference>
<dbReference type="PANTHER" id="PTHR13026">
    <property type="entry name" value="NNP-1 PROTEIN NOVEL NUCLEAR PROTEIN 1 NOP52"/>
    <property type="match status" value="1"/>
</dbReference>
<sequence>MILSLDSQFSSQCKMAASDEVLKDGKAVPVGFGKLLAHTDRVVRDRGFKKLRKWLKKNPDLGRLEFMKVWKGLYFAMWMADKRPVQQELAVQIALLLNEIPLERRTMWIECFWDTMRDAWEKLDAHRVTDRGKDTTPTSCNVSCSNHLA</sequence>
<evidence type="ECO:0000256" key="4">
    <source>
        <dbReference type="ARBA" id="ARBA00023242"/>
    </source>
</evidence>
<evidence type="ECO:0000313" key="5">
    <source>
        <dbReference type="EMBL" id="CAK9058044.1"/>
    </source>
</evidence>
<gene>
    <name evidence="5" type="ORF">CCMP2556_LOCUS28606</name>
</gene>
<dbReference type="PANTHER" id="PTHR13026:SF0">
    <property type="entry name" value="RIBOSOMAL RNA PROCESSING 1B"/>
    <property type="match status" value="1"/>
</dbReference>
<proteinExistence type="inferred from homology"/>
<evidence type="ECO:0000256" key="2">
    <source>
        <dbReference type="ARBA" id="ARBA00006374"/>
    </source>
</evidence>
<dbReference type="EMBL" id="CAXAMN010021331">
    <property type="protein sequence ID" value="CAK9058044.1"/>
    <property type="molecule type" value="Genomic_DNA"/>
</dbReference>
<evidence type="ECO:0000256" key="1">
    <source>
        <dbReference type="ARBA" id="ARBA00004123"/>
    </source>
</evidence>
<comment type="subcellular location">
    <subcellularLocation>
        <location evidence="1">Nucleus</location>
    </subcellularLocation>
</comment>
<keyword evidence="4" id="KW-0539">Nucleus</keyword>
<keyword evidence="3" id="KW-0698">rRNA processing</keyword>
<dbReference type="Proteomes" id="UP001642484">
    <property type="component" value="Unassembled WGS sequence"/>
</dbReference>
<evidence type="ECO:0000256" key="3">
    <source>
        <dbReference type="ARBA" id="ARBA00022552"/>
    </source>
</evidence>
<keyword evidence="6" id="KW-1185">Reference proteome</keyword>
<reference evidence="5 6" key="1">
    <citation type="submission" date="2024-02" db="EMBL/GenBank/DDBJ databases">
        <authorList>
            <person name="Chen Y."/>
            <person name="Shah S."/>
            <person name="Dougan E. K."/>
            <person name="Thang M."/>
            <person name="Chan C."/>
        </authorList>
    </citation>
    <scope>NUCLEOTIDE SEQUENCE [LARGE SCALE GENOMIC DNA]</scope>
</reference>
<name>A0ABP0N6S3_9DINO</name>
<evidence type="ECO:0000313" key="6">
    <source>
        <dbReference type="Proteomes" id="UP001642484"/>
    </source>
</evidence>
<protein>
    <submittedName>
        <fullName evidence="5">Uncharacterized protein</fullName>
    </submittedName>
</protein>
<dbReference type="InterPro" id="IPR010301">
    <property type="entry name" value="RRP1"/>
</dbReference>